<dbReference type="KEGG" id="bcv:Bcav_2555"/>
<dbReference type="InterPro" id="IPR052018">
    <property type="entry name" value="PHP_domain"/>
</dbReference>
<dbReference type="HOGENOM" id="CLU_032306_1_0_11"/>
<dbReference type="InterPro" id="IPR003141">
    <property type="entry name" value="Pol/His_phosphatase_N"/>
</dbReference>
<evidence type="ECO:0000313" key="3">
    <source>
        <dbReference type="Proteomes" id="UP000007962"/>
    </source>
</evidence>
<reference evidence="2 3" key="1">
    <citation type="journal article" date="2009" name="Stand. Genomic Sci.">
        <title>Complete genome sequence of Beutenbergia cavernae type strain (HKI 0122).</title>
        <authorList>
            <person name="Land M."/>
            <person name="Pukall R."/>
            <person name="Abt B."/>
            <person name="Goker M."/>
            <person name="Rohde M."/>
            <person name="Glavina Del Rio T."/>
            <person name="Tice H."/>
            <person name="Copeland A."/>
            <person name="Cheng J.F."/>
            <person name="Lucas S."/>
            <person name="Chen F."/>
            <person name="Nolan M."/>
            <person name="Bruce D."/>
            <person name="Goodwin L."/>
            <person name="Pitluck S."/>
            <person name="Ivanova N."/>
            <person name="Mavromatis K."/>
            <person name="Ovchinnikova G."/>
            <person name="Pati A."/>
            <person name="Chen A."/>
            <person name="Palaniappan K."/>
            <person name="Hauser L."/>
            <person name="Chang Y.J."/>
            <person name="Jefferies C.C."/>
            <person name="Saunders E."/>
            <person name="Brettin T."/>
            <person name="Detter J.C."/>
            <person name="Han C."/>
            <person name="Chain P."/>
            <person name="Bristow J."/>
            <person name="Eisen J.A."/>
            <person name="Markowitz V."/>
            <person name="Hugenholtz P."/>
            <person name="Kyrpides N.C."/>
            <person name="Klenk H.P."/>
            <person name="Lapidus A."/>
        </authorList>
    </citation>
    <scope>NUCLEOTIDE SEQUENCE [LARGE SCALE GENOMIC DNA]</scope>
    <source>
        <strain evidence="3">ATCC BAA-8 / DSM 12333 / NBRC 16432</strain>
    </source>
</reference>
<dbReference type="eggNOG" id="COG0613">
    <property type="taxonomic scope" value="Bacteria"/>
</dbReference>
<dbReference type="Proteomes" id="UP000007962">
    <property type="component" value="Chromosome"/>
</dbReference>
<dbReference type="RefSeq" id="WP_015883041.1">
    <property type="nucleotide sequence ID" value="NC_012669.1"/>
</dbReference>
<proteinExistence type="predicted"/>
<organism evidence="2 3">
    <name type="scientific">Beutenbergia cavernae (strain ATCC BAA-8 / DSM 12333 / CCUG 43141 / JCM 11478 / NBRC 16432 / NCIMB 13614 / HKI 0122)</name>
    <dbReference type="NCBI Taxonomy" id="471853"/>
    <lineage>
        <taxon>Bacteria</taxon>
        <taxon>Bacillati</taxon>
        <taxon>Actinomycetota</taxon>
        <taxon>Actinomycetes</taxon>
        <taxon>Micrococcales</taxon>
        <taxon>Beutenbergiaceae</taxon>
        <taxon>Beutenbergia</taxon>
    </lineage>
</organism>
<dbReference type="Gene3D" id="3.20.20.140">
    <property type="entry name" value="Metal-dependent hydrolases"/>
    <property type="match status" value="1"/>
</dbReference>
<dbReference type="NCBIfam" id="NF038032">
    <property type="entry name" value="CehA_McbA_metalo"/>
    <property type="match status" value="1"/>
</dbReference>
<gene>
    <name evidence="2" type="ordered locus">Bcav_2555</name>
</gene>
<dbReference type="PANTHER" id="PTHR42924:SF3">
    <property type="entry name" value="POLYMERASE_HISTIDINOL PHOSPHATASE N-TERMINAL DOMAIN-CONTAINING PROTEIN"/>
    <property type="match status" value="1"/>
</dbReference>
<dbReference type="AlphaFoldDB" id="C5BWY5"/>
<dbReference type="GO" id="GO:0035312">
    <property type="term" value="F:5'-3' DNA exonuclease activity"/>
    <property type="evidence" value="ECO:0007669"/>
    <property type="project" value="TreeGrafter"/>
</dbReference>
<accession>C5BWY5</accession>
<evidence type="ECO:0000259" key="1">
    <source>
        <dbReference type="SMART" id="SM00481"/>
    </source>
</evidence>
<dbReference type="SUPFAM" id="SSF89550">
    <property type="entry name" value="PHP domain-like"/>
    <property type="match status" value="1"/>
</dbReference>
<dbReference type="STRING" id="471853.Bcav_2555"/>
<dbReference type="SMART" id="SM00481">
    <property type="entry name" value="POLIIIAc"/>
    <property type="match status" value="1"/>
</dbReference>
<feature type="domain" description="Polymerase/histidinol phosphatase N-terminal" evidence="1">
    <location>
        <begin position="146"/>
        <end position="211"/>
    </location>
</feature>
<dbReference type="EMBL" id="CP001618">
    <property type="protein sequence ID" value="ACQ80801.1"/>
    <property type="molecule type" value="Genomic_DNA"/>
</dbReference>
<evidence type="ECO:0000313" key="2">
    <source>
        <dbReference type="EMBL" id="ACQ80801.1"/>
    </source>
</evidence>
<dbReference type="GO" id="GO:0004534">
    <property type="term" value="F:5'-3' RNA exonuclease activity"/>
    <property type="evidence" value="ECO:0007669"/>
    <property type="project" value="TreeGrafter"/>
</dbReference>
<protein>
    <submittedName>
        <fullName evidence="2">PHP domain protein</fullName>
    </submittedName>
</protein>
<name>C5BWY5_BEUC1</name>
<sequence>MTRVHRLHLTPADQAAQRYLPVPFEVPAGADSLEVRLAYDTSAGVVDLGCEGADGWRGWSGGARARFAITPDAATPGYVPGRPEAGEWAVVLGLHKIPADGLDVVVEIDVPASGPVEETVLAPVADTPRGSSRGLPAPAGLTWFAGDFHAHTLHSDGSESIDQLAARGVASGLDFLAVTDHNTVSHHAHLPGVGARHGISLVPGQEVTTARGHANAFGDIGWIDFRRPGQDWVDDVAARGGVLSINHPVDGDCAWLHPLERLPVALELWHISWYRDLAASFPWAFWARWGELAGQGVTPIGGSDFHSPGAWTVGIPTTWVLAEDASPEAILAGVANGRTAIGVGARVTEAGPVVDPLRTPLLLRPDGSRGADGELLALGADGAALVDVDGRRTILHGDAVSVPASWGRGPFHLADADRRILALSP</sequence>
<dbReference type="PANTHER" id="PTHR42924">
    <property type="entry name" value="EXONUCLEASE"/>
    <property type="match status" value="1"/>
</dbReference>
<dbReference type="InterPro" id="IPR016195">
    <property type="entry name" value="Pol/histidinol_Pase-like"/>
</dbReference>
<keyword evidence="3" id="KW-1185">Reference proteome</keyword>